<protein>
    <submittedName>
        <fullName evidence="3">Alpha/beta hydrolase fold</fullName>
    </submittedName>
</protein>
<keyword evidence="1 3" id="KW-0378">Hydrolase</keyword>
<organism evidence="3 4">
    <name type="scientific">Alkaliphilus peptidifermentans DSM 18978</name>
    <dbReference type="NCBI Taxonomy" id="1120976"/>
    <lineage>
        <taxon>Bacteria</taxon>
        <taxon>Bacillati</taxon>
        <taxon>Bacillota</taxon>
        <taxon>Clostridia</taxon>
        <taxon>Peptostreptococcales</taxon>
        <taxon>Natronincolaceae</taxon>
        <taxon>Alkaliphilus</taxon>
    </lineage>
</organism>
<evidence type="ECO:0000313" key="4">
    <source>
        <dbReference type="Proteomes" id="UP000198636"/>
    </source>
</evidence>
<dbReference type="EMBL" id="FMUS01000008">
    <property type="protein sequence ID" value="SCY46034.1"/>
    <property type="molecule type" value="Genomic_DNA"/>
</dbReference>
<dbReference type="OrthoDB" id="9815425at2"/>
<sequence length="144" mass="15730">MIKCKDDGIPLPAVGATFSPCTDMTLSGESHKSRVKADPCTPKGANETYLSYYVGNGDPEHPYASPLFGDLHGLPPIIIQVGNDETLRDDSVLFAEKAKKSGVEVKIKVWNGMFHCFPVLAPMFPEATEALNETCSFLREKLNI</sequence>
<keyword evidence="4" id="KW-1185">Reference proteome</keyword>
<dbReference type="RefSeq" id="WP_091541998.1">
    <property type="nucleotide sequence ID" value="NZ_FMUS01000008.1"/>
</dbReference>
<dbReference type="PANTHER" id="PTHR48081:SF8">
    <property type="entry name" value="ALPHA_BETA HYDROLASE FOLD-3 DOMAIN-CONTAINING PROTEIN-RELATED"/>
    <property type="match status" value="1"/>
</dbReference>
<dbReference type="GO" id="GO:0016787">
    <property type="term" value="F:hydrolase activity"/>
    <property type="evidence" value="ECO:0007669"/>
    <property type="project" value="UniProtKB-KW"/>
</dbReference>
<dbReference type="InterPro" id="IPR050300">
    <property type="entry name" value="GDXG_lipolytic_enzyme"/>
</dbReference>
<dbReference type="PANTHER" id="PTHR48081">
    <property type="entry name" value="AB HYDROLASE SUPERFAMILY PROTEIN C4A8.06C"/>
    <property type="match status" value="1"/>
</dbReference>
<accession>A0A1G5G3F6</accession>
<dbReference type="InterPro" id="IPR029058">
    <property type="entry name" value="AB_hydrolase_fold"/>
</dbReference>
<name>A0A1G5G3F6_9FIRM</name>
<evidence type="ECO:0000256" key="1">
    <source>
        <dbReference type="ARBA" id="ARBA00022801"/>
    </source>
</evidence>
<dbReference type="Proteomes" id="UP000198636">
    <property type="component" value="Unassembled WGS sequence"/>
</dbReference>
<gene>
    <name evidence="3" type="ORF">SAMN03080606_01595</name>
</gene>
<dbReference type="Pfam" id="PF07859">
    <property type="entry name" value="Abhydrolase_3"/>
    <property type="match status" value="1"/>
</dbReference>
<dbReference type="AlphaFoldDB" id="A0A1G5G3F6"/>
<feature type="domain" description="Alpha/beta hydrolase fold-3" evidence="2">
    <location>
        <begin position="2"/>
        <end position="117"/>
    </location>
</feature>
<reference evidence="3 4" key="1">
    <citation type="submission" date="2016-10" db="EMBL/GenBank/DDBJ databases">
        <authorList>
            <person name="de Groot N.N."/>
        </authorList>
    </citation>
    <scope>NUCLEOTIDE SEQUENCE [LARGE SCALE GENOMIC DNA]</scope>
    <source>
        <strain evidence="3 4">DSM 18978</strain>
    </source>
</reference>
<dbReference type="SUPFAM" id="SSF53474">
    <property type="entry name" value="alpha/beta-Hydrolases"/>
    <property type="match status" value="1"/>
</dbReference>
<dbReference type="STRING" id="1120976.SAMN03080606_01595"/>
<evidence type="ECO:0000259" key="2">
    <source>
        <dbReference type="Pfam" id="PF07859"/>
    </source>
</evidence>
<proteinExistence type="predicted"/>
<dbReference type="InterPro" id="IPR013094">
    <property type="entry name" value="AB_hydrolase_3"/>
</dbReference>
<dbReference type="Gene3D" id="3.40.50.1820">
    <property type="entry name" value="alpha/beta hydrolase"/>
    <property type="match status" value="1"/>
</dbReference>
<evidence type="ECO:0000313" key="3">
    <source>
        <dbReference type="EMBL" id="SCY46034.1"/>
    </source>
</evidence>